<dbReference type="Pfam" id="PF00069">
    <property type="entry name" value="Pkinase"/>
    <property type="match status" value="1"/>
</dbReference>
<dbReference type="InterPro" id="IPR032675">
    <property type="entry name" value="LRR_dom_sf"/>
</dbReference>
<evidence type="ECO:0000256" key="13">
    <source>
        <dbReference type="ARBA" id="ARBA00022741"/>
    </source>
</evidence>
<keyword evidence="7" id="KW-0341">Growth regulation</keyword>
<dbReference type="FunFam" id="3.80.10.10:FF:000288">
    <property type="entry name" value="LRR receptor-like serine/threonine-protein kinase EFR"/>
    <property type="match status" value="1"/>
</dbReference>
<keyword evidence="19" id="KW-0325">Glycoprotein</keyword>
<dbReference type="InterPro" id="IPR013210">
    <property type="entry name" value="LRR_N_plant-typ"/>
</dbReference>
<dbReference type="PANTHER" id="PTHR48056:SF44">
    <property type="entry name" value="RECEPTOR PROTEIN KINASE CLAVATA1"/>
    <property type="match status" value="1"/>
</dbReference>
<evidence type="ECO:0000256" key="19">
    <source>
        <dbReference type="ARBA" id="ARBA00023180"/>
    </source>
</evidence>
<comment type="catalytic activity">
    <reaction evidence="20">
        <text>L-threonyl-[protein] + ATP = O-phospho-L-threonyl-[protein] + ADP + H(+)</text>
        <dbReference type="Rhea" id="RHEA:46608"/>
        <dbReference type="Rhea" id="RHEA-COMP:11060"/>
        <dbReference type="Rhea" id="RHEA-COMP:11605"/>
        <dbReference type="ChEBI" id="CHEBI:15378"/>
        <dbReference type="ChEBI" id="CHEBI:30013"/>
        <dbReference type="ChEBI" id="CHEBI:30616"/>
        <dbReference type="ChEBI" id="CHEBI:61977"/>
        <dbReference type="ChEBI" id="CHEBI:456216"/>
        <dbReference type="EC" id="2.7.11.1"/>
    </reaction>
    <physiologicalReaction direction="left-to-right" evidence="20">
        <dbReference type="Rhea" id="RHEA:46609"/>
    </physiologicalReaction>
</comment>
<comment type="catalytic activity">
    <reaction evidence="21">
        <text>L-seryl-[protein] + ATP = O-phospho-L-seryl-[protein] + ADP + H(+)</text>
        <dbReference type="Rhea" id="RHEA:17989"/>
        <dbReference type="Rhea" id="RHEA-COMP:9863"/>
        <dbReference type="Rhea" id="RHEA-COMP:11604"/>
        <dbReference type="ChEBI" id="CHEBI:15378"/>
        <dbReference type="ChEBI" id="CHEBI:29999"/>
        <dbReference type="ChEBI" id="CHEBI:30616"/>
        <dbReference type="ChEBI" id="CHEBI:83421"/>
        <dbReference type="ChEBI" id="CHEBI:456216"/>
        <dbReference type="EC" id="2.7.11.1"/>
    </reaction>
    <physiologicalReaction direction="left-to-right" evidence="21">
        <dbReference type="Rhea" id="RHEA:17990"/>
    </physiologicalReaction>
</comment>
<evidence type="ECO:0000313" key="24">
    <source>
        <dbReference type="Proteomes" id="UP000504608"/>
    </source>
</evidence>
<dbReference type="GO" id="GO:0033612">
    <property type="term" value="F:receptor serine/threonine kinase binding"/>
    <property type="evidence" value="ECO:0007669"/>
    <property type="project" value="TreeGrafter"/>
</dbReference>
<dbReference type="GO" id="GO:0005886">
    <property type="term" value="C:plasma membrane"/>
    <property type="evidence" value="ECO:0007669"/>
    <property type="project" value="UniProtKB-SubCell"/>
</dbReference>
<keyword evidence="15" id="KW-0221">Differentiation</keyword>
<dbReference type="Pfam" id="PF00560">
    <property type="entry name" value="LRR_1"/>
    <property type="match status" value="4"/>
</dbReference>
<keyword evidence="5" id="KW-1003">Cell membrane</keyword>
<evidence type="ECO:0000256" key="18">
    <source>
        <dbReference type="ARBA" id="ARBA00023136"/>
    </source>
</evidence>
<protein>
    <recommendedName>
        <fullName evidence="4">non-specific serine/threonine protein kinase</fullName>
        <ecNumber evidence="4">2.7.11.1</ecNumber>
    </recommendedName>
</protein>
<sequence length="1020" mass="112814">MFRISLFFTCFHFTATAYYSFQFLLNLTPYYSPSSLFTVFHRRTRNAVGMRKKALHSVLSHLFILVFLMFSASFCFANRDMEALLKMKSAMIGPGRSALDDWEPSSSPSAHCDFSGVTCDGDHRVVALNVSNFRLFGPIPPEIGMLEKIENLTLVSDNLTGGLPLEMAKLTSLKILNLSNNAFHDKLPAEITLGMTELEVFDVYNNNFSGPLPVEFVKLKKLKHLDLGGCYFTGQIPSVYSEMQTLEFLSVRGNALTGSIPASLARLKNLRYLYAGYFNHYDGGIPAEFGSLSSLELLDLANCNLSGEIPPSLGNLKHLHSLFLQVNNITGRIPPELSGLISLKSLDLSLNELTGEIPSSFAVLQNLTLINLFNNKLHGPIPGFIGDFPHLEVLQLWSNNFTLELPENLGRNGKLFLLDVATNHLTGLIPPDLCNGRLKTLILLDNYFYGPIPEKLGRCDSLTKIRIAGNFFNGTVPAGFFNFPALELLDISNNYFSGALPSQMSGEFLGTLQLSNNHITGEIPAAIKNLENLQIVSLEYNQFTGHLPLEIFELNKLLRINISFNDISGEIPHSVVQCSSLTSIDLSENHLVGQIPRGLSKLKILSVLNLSRNQVSGQIPDEIRSMMSLTVLDLSYNNFFGRIPTGGQFSVFYGSAFAGNPNLCFPSHGSCGSLHKNSKSVKLIISIVAIFTVLLCVFVAVYLRKRKRIQKSKAWKLTAFQRLNFKAEDVLECLKEENIIGKGGAGVVYRGSMPDGSIVAIKLLLGSGRNDHGFSAEIQTLGRIKHRNIVRLLGYVSNRDTNLLLYEYMPNGSLDQRLHGVKGGHLHWDLRYKIAMEAAKGLCYLHHDCTPLIIHRDVKSNNILLDKLFEAHVSDFGLAKFFQNGGASECMSSIAGSYGYIAPEYAYTLRVDEKSDVYSFGVVLLELIAGRKPVGDFGEGVDIVRWVLKTSSELSQPSDAASVLAVVDSRLAEYPLQDVIHLFKTAMMCVEEDSSARPTMREVVHMLSNPPRSAPALINL</sequence>
<dbReference type="OrthoDB" id="676979at2759"/>
<evidence type="ECO:0000259" key="23">
    <source>
        <dbReference type="PROSITE" id="PS50011"/>
    </source>
</evidence>
<organism evidence="24 25">
    <name type="scientific">Cucurbita maxima</name>
    <name type="common">Pumpkin</name>
    <name type="synonym">Winter squash</name>
    <dbReference type="NCBI Taxonomy" id="3661"/>
    <lineage>
        <taxon>Eukaryota</taxon>
        <taxon>Viridiplantae</taxon>
        <taxon>Streptophyta</taxon>
        <taxon>Embryophyta</taxon>
        <taxon>Tracheophyta</taxon>
        <taxon>Spermatophyta</taxon>
        <taxon>Magnoliopsida</taxon>
        <taxon>eudicotyledons</taxon>
        <taxon>Gunneridae</taxon>
        <taxon>Pentapetalae</taxon>
        <taxon>rosids</taxon>
        <taxon>fabids</taxon>
        <taxon>Cucurbitales</taxon>
        <taxon>Cucurbitaceae</taxon>
        <taxon>Cucurbiteae</taxon>
        <taxon>Cucurbita</taxon>
    </lineage>
</organism>
<dbReference type="InterPro" id="IPR050647">
    <property type="entry name" value="Plant_LRR-RLKs"/>
</dbReference>
<keyword evidence="6" id="KW-0723">Serine/threonine-protein kinase</keyword>
<evidence type="ECO:0000256" key="7">
    <source>
        <dbReference type="ARBA" id="ARBA00022604"/>
    </source>
</evidence>
<dbReference type="PROSITE" id="PS00108">
    <property type="entry name" value="PROTEIN_KINASE_ST"/>
    <property type="match status" value="1"/>
</dbReference>
<dbReference type="PROSITE" id="PS50011">
    <property type="entry name" value="PROTEIN_KINASE_DOM"/>
    <property type="match status" value="1"/>
</dbReference>
<dbReference type="EC" id="2.7.11.1" evidence="4"/>
<keyword evidence="14" id="KW-0418">Kinase</keyword>
<evidence type="ECO:0000256" key="15">
    <source>
        <dbReference type="ARBA" id="ARBA00022782"/>
    </source>
</evidence>
<dbReference type="GO" id="GO:0005524">
    <property type="term" value="F:ATP binding"/>
    <property type="evidence" value="ECO:0007669"/>
    <property type="project" value="UniProtKB-KW"/>
</dbReference>
<keyword evidence="24" id="KW-1185">Reference proteome</keyword>
<evidence type="ECO:0000256" key="11">
    <source>
        <dbReference type="ARBA" id="ARBA00022729"/>
    </source>
</evidence>
<evidence type="ECO:0000256" key="16">
    <source>
        <dbReference type="ARBA" id="ARBA00022840"/>
    </source>
</evidence>
<evidence type="ECO:0000256" key="3">
    <source>
        <dbReference type="ARBA" id="ARBA00009592"/>
    </source>
</evidence>
<dbReference type="Proteomes" id="UP000504608">
    <property type="component" value="Unplaced"/>
</dbReference>
<evidence type="ECO:0000256" key="14">
    <source>
        <dbReference type="ARBA" id="ARBA00022777"/>
    </source>
</evidence>
<evidence type="ECO:0000256" key="21">
    <source>
        <dbReference type="ARBA" id="ARBA00048977"/>
    </source>
</evidence>
<accession>A0A6J1INC5</accession>
<dbReference type="InterPro" id="IPR001611">
    <property type="entry name" value="Leu-rich_rpt"/>
</dbReference>
<keyword evidence="17 22" id="KW-1133">Transmembrane helix</keyword>
<dbReference type="GeneID" id="111476803"/>
<evidence type="ECO:0000313" key="25">
    <source>
        <dbReference type="RefSeq" id="XP_022976384.1"/>
    </source>
</evidence>
<dbReference type="InterPro" id="IPR003591">
    <property type="entry name" value="Leu-rich_rpt_typical-subtyp"/>
</dbReference>
<keyword evidence="12" id="KW-0677">Repeat</keyword>
<keyword evidence="11" id="KW-0732">Signal</keyword>
<gene>
    <name evidence="25" type="primary">LOC111476803</name>
</gene>
<dbReference type="AlphaFoldDB" id="A0A6J1INC5"/>
<dbReference type="FunFam" id="3.80.10.10:FF:000275">
    <property type="entry name" value="Leucine-rich repeat receptor-like protein kinase"/>
    <property type="match status" value="1"/>
</dbReference>
<dbReference type="FunFam" id="1.10.510.10:FF:000201">
    <property type="entry name" value="Leucine-rich repeat receptor-like serine/threonine-protein kinase"/>
    <property type="match status" value="1"/>
</dbReference>
<name>A0A6J1INC5_CUCMA</name>
<evidence type="ECO:0000256" key="4">
    <source>
        <dbReference type="ARBA" id="ARBA00012513"/>
    </source>
</evidence>
<feature type="domain" description="Protein kinase" evidence="23">
    <location>
        <begin position="734"/>
        <end position="1017"/>
    </location>
</feature>
<keyword evidence="18 22" id="KW-0472">Membrane</keyword>
<dbReference type="InterPro" id="IPR011009">
    <property type="entry name" value="Kinase-like_dom_sf"/>
</dbReference>
<proteinExistence type="inferred from homology"/>
<dbReference type="FunFam" id="3.30.200.20:FF:000292">
    <property type="entry name" value="Leucine-rich repeat receptor-like serine/threonine-protein kinase BAM1"/>
    <property type="match status" value="1"/>
</dbReference>
<evidence type="ECO:0000256" key="10">
    <source>
        <dbReference type="ARBA" id="ARBA00022692"/>
    </source>
</evidence>
<dbReference type="PANTHER" id="PTHR48056">
    <property type="entry name" value="LRR RECEPTOR-LIKE SERINE/THREONINE-PROTEIN KINASE-RELATED"/>
    <property type="match status" value="1"/>
</dbReference>
<dbReference type="KEGG" id="cmax:111476803"/>
<evidence type="ECO:0000256" key="6">
    <source>
        <dbReference type="ARBA" id="ARBA00022527"/>
    </source>
</evidence>
<keyword evidence="10 22" id="KW-0812">Transmembrane</keyword>
<dbReference type="Gene3D" id="3.30.200.20">
    <property type="entry name" value="Phosphorylase Kinase, domain 1"/>
    <property type="match status" value="1"/>
</dbReference>
<dbReference type="GO" id="GO:0030154">
    <property type="term" value="P:cell differentiation"/>
    <property type="evidence" value="ECO:0007669"/>
    <property type="project" value="UniProtKB-KW"/>
</dbReference>
<evidence type="ECO:0000256" key="1">
    <source>
        <dbReference type="ARBA" id="ARBA00004251"/>
    </source>
</evidence>
<evidence type="ECO:0000256" key="8">
    <source>
        <dbReference type="ARBA" id="ARBA00022614"/>
    </source>
</evidence>
<evidence type="ECO:0000256" key="12">
    <source>
        <dbReference type="ARBA" id="ARBA00022737"/>
    </source>
</evidence>
<comment type="similarity">
    <text evidence="2">Belongs to the protein kinase superfamily. Ser/Thr protein kinase family.</text>
</comment>
<keyword evidence="16" id="KW-0067">ATP-binding</keyword>
<dbReference type="SMART" id="SM00220">
    <property type="entry name" value="S_TKc"/>
    <property type="match status" value="1"/>
</dbReference>
<dbReference type="SUPFAM" id="SSF52058">
    <property type="entry name" value="L domain-like"/>
    <property type="match status" value="2"/>
</dbReference>
<comment type="subcellular location">
    <subcellularLocation>
        <location evidence="1">Cell membrane</location>
        <topology evidence="1">Single-pass type I membrane protein</topology>
    </subcellularLocation>
</comment>
<dbReference type="Gene3D" id="3.80.10.10">
    <property type="entry name" value="Ribonuclease Inhibitor"/>
    <property type="match status" value="4"/>
</dbReference>
<feature type="transmembrane region" description="Helical" evidence="22">
    <location>
        <begin position="683"/>
        <end position="703"/>
    </location>
</feature>
<keyword evidence="9" id="KW-0808">Transferase</keyword>
<dbReference type="InterPro" id="IPR008271">
    <property type="entry name" value="Ser/Thr_kinase_AS"/>
</dbReference>
<evidence type="ECO:0000256" key="20">
    <source>
        <dbReference type="ARBA" id="ARBA00048659"/>
    </source>
</evidence>
<dbReference type="Gene3D" id="1.10.510.10">
    <property type="entry name" value="Transferase(Phosphotransferase) domain 1"/>
    <property type="match status" value="1"/>
</dbReference>
<evidence type="ECO:0000256" key="17">
    <source>
        <dbReference type="ARBA" id="ARBA00022989"/>
    </source>
</evidence>
<evidence type="ECO:0000256" key="22">
    <source>
        <dbReference type="SAM" id="Phobius"/>
    </source>
</evidence>
<dbReference type="GO" id="GO:0004674">
    <property type="term" value="F:protein serine/threonine kinase activity"/>
    <property type="evidence" value="ECO:0007669"/>
    <property type="project" value="UniProtKB-KW"/>
</dbReference>
<dbReference type="RefSeq" id="XP_022976384.1">
    <property type="nucleotide sequence ID" value="XM_023120616.1"/>
</dbReference>
<dbReference type="Pfam" id="PF13855">
    <property type="entry name" value="LRR_8"/>
    <property type="match status" value="2"/>
</dbReference>
<evidence type="ECO:0000256" key="5">
    <source>
        <dbReference type="ARBA" id="ARBA00022475"/>
    </source>
</evidence>
<dbReference type="FunFam" id="3.80.10.10:FF:000560">
    <property type="entry name" value="Leucine-rich repeat receptor-like serine/threonine-protein kinase BAM3"/>
    <property type="match status" value="1"/>
</dbReference>
<dbReference type="InterPro" id="IPR000719">
    <property type="entry name" value="Prot_kinase_dom"/>
</dbReference>
<feature type="transmembrane region" description="Helical" evidence="22">
    <location>
        <begin position="58"/>
        <end position="77"/>
    </location>
</feature>
<keyword evidence="13" id="KW-0547">Nucleotide-binding</keyword>
<comment type="similarity">
    <text evidence="3">Belongs to the RLP family.</text>
</comment>
<dbReference type="SUPFAM" id="SSF56112">
    <property type="entry name" value="Protein kinase-like (PK-like)"/>
    <property type="match status" value="1"/>
</dbReference>
<keyword evidence="8" id="KW-0433">Leucine-rich repeat</keyword>
<evidence type="ECO:0000256" key="2">
    <source>
        <dbReference type="ARBA" id="ARBA00008684"/>
    </source>
</evidence>
<reference evidence="25" key="1">
    <citation type="submission" date="2025-08" db="UniProtKB">
        <authorList>
            <consortium name="RefSeq"/>
        </authorList>
    </citation>
    <scope>IDENTIFICATION</scope>
    <source>
        <tissue evidence="25">Young leaves</tissue>
    </source>
</reference>
<dbReference type="SMART" id="SM00369">
    <property type="entry name" value="LRR_TYP"/>
    <property type="match status" value="6"/>
</dbReference>
<evidence type="ECO:0000256" key="9">
    <source>
        <dbReference type="ARBA" id="ARBA00022679"/>
    </source>
</evidence>
<dbReference type="Pfam" id="PF08263">
    <property type="entry name" value="LRRNT_2"/>
    <property type="match status" value="1"/>
</dbReference>